<dbReference type="Gene3D" id="3.40.190.10">
    <property type="entry name" value="Periplasmic binding protein-like II"/>
    <property type="match status" value="2"/>
</dbReference>
<dbReference type="GO" id="GO:0019731">
    <property type="term" value="P:antibacterial humoral response"/>
    <property type="evidence" value="ECO:0007669"/>
    <property type="project" value="TreeGrafter"/>
</dbReference>
<name>A0A2G9RBY5_AQUCT</name>
<evidence type="ECO:0000313" key="2">
    <source>
        <dbReference type="EMBL" id="PIO25364.1"/>
    </source>
</evidence>
<feature type="non-terminal residue" evidence="2">
    <location>
        <position position="1"/>
    </location>
</feature>
<dbReference type="GO" id="GO:0005769">
    <property type="term" value="C:early endosome"/>
    <property type="evidence" value="ECO:0007669"/>
    <property type="project" value="TreeGrafter"/>
</dbReference>
<dbReference type="PRINTS" id="PR00422">
    <property type="entry name" value="TRANSFERRIN"/>
</dbReference>
<protein>
    <recommendedName>
        <fullName evidence="1">Transferrin-like domain-containing protein</fullName>
    </recommendedName>
</protein>
<feature type="domain" description="Transferrin-like" evidence="1">
    <location>
        <begin position="1"/>
        <end position="124"/>
    </location>
</feature>
<dbReference type="PROSITE" id="PS51408">
    <property type="entry name" value="TRANSFERRIN_LIKE_4"/>
    <property type="match status" value="2"/>
</dbReference>
<dbReference type="InterPro" id="IPR001156">
    <property type="entry name" value="Transferrin-like_dom"/>
</dbReference>
<gene>
    <name evidence="2" type="ORF">AB205_0152460</name>
</gene>
<dbReference type="GO" id="GO:0055037">
    <property type="term" value="C:recycling endosome"/>
    <property type="evidence" value="ECO:0007669"/>
    <property type="project" value="TreeGrafter"/>
</dbReference>
<dbReference type="GO" id="GO:0005615">
    <property type="term" value="C:extracellular space"/>
    <property type="evidence" value="ECO:0007669"/>
    <property type="project" value="TreeGrafter"/>
</dbReference>
<sequence length="237" mass="26633">RCLKEDKGDVAFVNHVLPEEFHKGYVLLCLDNTRKPVEKYKECFWTRIPAHAVVTVDREDKIRSVTQFLEEAQKKPECKLFSSPHGHDLMFKDSATGIITLPKEMDTFLFLGSAFTSANEALTYELEPPSEKSIRWCTQSTEEKDKCDNWSVASEGSIECIQASYAEECITKVLKGEADAVALDAGYLYTAGACGLVPAMQEIYDGKTKRYYNTNIVVKLVIILKVITNMATAYSTM</sequence>
<dbReference type="SMART" id="SM00094">
    <property type="entry name" value="TR_FER"/>
    <property type="match status" value="1"/>
</dbReference>
<dbReference type="GO" id="GO:0006826">
    <property type="term" value="P:iron ion transport"/>
    <property type="evidence" value="ECO:0007669"/>
    <property type="project" value="TreeGrafter"/>
</dbReference>
<evidence type="ECO:0000313" key="3">
    <source>
        <dbReference type="Proteomes" id="UP000228934"/>
    </source>
</evidence>
<dbReference type="OrthoDB" id="9981115at2759"/>
<dbReference type="PANTHER" id="PTHR11485:SF31">
    <property type="entry name" value="SEROTRANSFERRIN"/>
    <property type="match status" value="1"/>
</dbReference>
<feature type="domain" description="Transferrin-like" evidence="1">
    <location>
        <begin position="134"/>
        <end position="237"/>
    </location>
</feature>
<dbReference type="AlphaFoldDB" id="A0A2G9RBY5"/>
<organism evidence="2 3">
    <name type="scientific">Aquarana catesbeiana</name>
    <name type="common">American bullfrog</name>
    <name type="synonym">Rana catesbeiana</name>
    <dbReference type="NCBI Taxonomy" id="8400"/>
    <lineage>
        <taxon>Eukaryota</taxon>
        <taxon>Metazoa</taxon>
        <taxon>Chordata</taxon>
        <taxon>Craniata</taxon>
        <taxon>Vertebrata</taxon>
        <taxon>Euteleostomi</taxon>
        <taxon>Amphibia</taxon>
        <taxon>Batrachia</taxon>
        <taxon>Anura</taxon>
        <taxon>Neobatrachia</taxon>
        <taxon>Ranoidea</taxon>
        <taxon>Ranidae</taxon>
        <taxon>Aquarana</taxon>
    </lineage>
</organism>
<proteinExistence type="predicted"/>
<dbReference type="PANTHER" id="PTHR11485">
    <property type="entry name" value="TRANSFERRIN"/>
    <property type="match status" value="1"/>
</dbReference>
<dbReference type="EMBL" id="KV948913">
    <property type="protein sequence ID" value="PIO25364.1"/>
    <property type="molecule type" value="Genomic_DNA"/>
</dbReference>
<keyword evidence="3" id="KW-1185">Reference proteome</keyword>
<dbReference type="GO" id="GO:0005886">
    <property type="term" value="C:plasma membrane"/>
    <property type="evidence" value="ECO:0007669"/>
    <property type="project" value="TreeGrafter"/>
</dbReference>
<evidence type="ECO:0000259" key="1">
    <source>
        <dbReference type="PROSITE" id="PS51408"/>
    </source>
</evidence>
<accession>A0A2G9RBY5</accession>
<dbReference type="SUPFAM" id="SSF53850">
    <property type="entry name" value="Periplasmic binding protein-like II"/>
    <property type="match status" value="2"/>
</dbReference>
<dbReference type="Pfam" id="PF00405">
    <property type="entry name" value="Transferrin"/>
    <property type="match status" value="2"/>
</dbReference>
<feature type="non-terminal residue" evidence="2">
    <location>
        <position position="237"/>
    </location>
</feature>
<dbReference type="Proteomes" id="UP000228934">
    <property type="component" value="Unassembled WGS sequence"/>
</dbReference>
<reference evidence="3" key="1">
    <citation type="journal article" date="2017" name="Nat. Commun.">
        <title>The North American bullfrog draft genome provides insight into hormonal regulation of long noncoding RNA.</title>
        <authorList>
            <person name="Hammond S.A."/>
            <person name="Warren R.L."/>
            <person name="Vandervalk B.P."/>
            <person name="Kucuk E."/>
            <person name="Khan H."/>
            <person name="Gibb E.A."/>
            <person name="Pandoh P."/>
            <person name="Kirk H."/>
            <person name="Zhao Y."/>
            <person name="Jones M."/>
            <person name="Mungall A.J."/>
            <person name="Coope R."/>
            <person name="Pleasance S."/>
            <person name="Moore R.A."/>
            <person name="Holt R.A."/>
            <person name="Round J.M."/>
            <person name="Ohora S."/>
            <person name="Walle B.V."/>
            <person name="Veldhoen N."/>
            <person name="Helbing C.C."/>
            <person name="Birol I."/>
        </authorList>
    </citation>
    <scope>NUCLEOTIDE SEQUENCE [LARGE SCALE GENOMIC DNA]</scope>
</reference>